<dbReference type="InterPro" id="IPR013020">
    <property type="entry name" value="Rad3/Chl1-like"/>
</dbReference>
<keyword evidence="12" id="KW-0234">DNA repair</keyword>
<sequence length="289" mass="32367">MEQLLNKNIRSIILTSGTLAPLKPLIAELAFPVSHRLENPHIVNSSQVFVKVVSSGPDKEPLISNYENRNNPKYLSSLARTILAFAPLVPGGLLVFFPSYPLMKTCMDSWQANGLWSQISKHKQIFVEPRGKEAFNQTMTEYYQAIADPNLKGAIFLAVCRGKVSEGLDFADRNGRAVIITGLPFPPLKDPKVVLKKQYLNNNRTVENELLSGMIEASRAVNQAIGRVIRHRYDYGAILLCDMRFNQSNQKNQLSSWIQGHLKGPQPKNFGSIIPELSKFFKNAEKTVS</sequence>
<organism evidence="19 20">
    <name type="scientific">Megaselia scalaris</name>
    <name type="common">Humpbacked fly</name>
    <name type="synonym">Phora scalaris</name>
    <dbReference type="NCBI Taxonomy" id="36166"/>
    <lineage>
        <taxon>Eukaryota</taxon>
        <taxon>Metazoa</taxon>
        <taxon>Ecdysozoa</taxon>
        <taxon>Arthropoda</taxon>
        <taxon>Hexapoda</taxon>
        <taxon>Insecta</taxon>
        <taxon>Pterygota</taxon>
        <taxon>Neoptera</taxon>
        <taxon>Endopterygota</taxon>
        <taxon>Diptera</taxon>
        <taxon>Brachycera</taxon>
        <taxon>Muscomorpha</taxon>
        <taxon>Platypezoidea</taxon>
        <taxon>Phoridae</taxon>
        <taxon>Megaseliini</taxon>
        <taxon>Megaselia</taxon>
    </lineage>
</organism>
<keyword evidence="13" id="KW-0413">Isomerase</keyword>
<evidence type="ECO:0000256" key="4">
    <source>
        <dbReference type="ARBA" id="ARBA00022741"/>
    </source>
</evidence>
<name>T1GSC6_MEGSC</name>
<evidence type="ECO:0000256" key="12">
    <source>
        <dbReference type="ARBA" id="ARBA00023204"/>
    </source>
</evidence>
<proteinExistence type="predicted"/>
<dbReference type="InterPro" id="IPR027417">
    <property type="entry name" value="P-loop_NTPase"/>
</dbReference>
<keyword evidence="10" id="KW-0411">Iron-sulfur</keyword>
<feature type="transmembrane region" description="Helical" evidence="17">
    <location>
        <begin position="78"/>
        <end position="97"/>
    </location>
</feature>
<evidence type="ECO:0000256" key="6">
    <source>
        <dbReference type="ARBA" id="ARBA00022801"/>
    </source>
</evidence>
<dbReference type="GO" id="GO:0005524">
    <property type="term" value="F:ATP binding"/>
    <property type="evidence" value="ECO:0007669"/>
    <property type="project" value="UniProtKB-KW"/>
</dbReference>
<dbReference type="EnsemblMetazoa" id="MESCA006579-RA">
    <property type="protein sequence ID" value="MESCA006579-PA"/>
    <property type="gene ID" value="MESCA006579"/>
</dbReference>
<keyword evidence="20" id="KW-1185">Reference proteome</keyword>
<dbReference type="EMBL" id="CAQQ02190588">
    <property type="status" value="NOT_ANNOTATED_CDS"/>
    <property type="molecule type" value="Genomic_DNA"/>
</dbReference>
<dbReference type="GO" id="GO:0003677">
    <property type="term" value="F:DNA binding"/>
    <property type="evidence" value="ECO:0007669"/>
    <property type="project" value="UniProtKB-KW"/>
</dbReference>
<evidence type="ECO:0000256" key="1">
    <source>
        <dbReference type="ARBA" id="ARBA00004123"/>
    </source>
</evidence>
<dbReference type="SMART" id="SM00491">
    <property type="entry name" value="HELICc2"/>
    <property type="match status" value="1"/>
</dbReference>
<evidence type="ECO:0000256" key="5">
    <source>
        <dbReference type="ARBA" id="ARBA00022763"/>
    </source>
</evidence>
<reference evidence="19" key="2">
    <citation type="submission" date="2015-06" db="UniProtKB">
        <authorList>
            <consortium name="EnsemblMetazoa"/>
        </authorList>
    </citation>
    <scope>IDENTIFICATION</scope>
</reference>
<dbReference type="HOGENOM" id="CLU_006515_3_0_1"/>
<dbReference type="GO" id="GO:0006281">
    <property type="term" value="P:DNA repair"/>
    <property type="evidence" value="ECO:0007669"/>
    <property type="project" value="UniProtKB-KW"/>
</dbReference>
<dbReference type="Proteomes" id="UP000015102">
    <property type="component" value="Unassembled WGS sequence"/>
</dbReference>
<dbReference type="GO" id="GO:0010569">
    <property type="term" value="P:regulation of double-strand break repair via homologous recombination"/>
    <property type="evidence" value="ECO:0007669"/>
    <property type="project" value="TreeGrafter"/>
</dbReference>
<keyword evidence="17" id="KW-1133">Transmembrane helix</keyword>
<comment type="catalytic activity">
    <reaction evidence="15">
        <text>ATP + H2O = ADP + phosphate + H(+)</text>
        <dbReference type="Rhea" id="RHEA:13065"/>
        <dbReference type="ChEBI" id="CHEBI:15377"/>
        <dbReference type="ChEBI" id="CHEBI:15378"/>
        <dbReference type="ChEBI" id="CHEBI:30616"/>
        <dbReference type="ChEBI" id="CHEBI:43474"/>
        <dbReference type="ChEBI" id="CHEBI:456216"/>
    </reaction>
</comment>
<evidence type="ECO:0000256" key="15">
    <source>
        <dbReference type="ARBA" id="ARBA00049360"/>
    </source>
</evidence>
<dbReference type="STRING" id="36166.T1GSC6"/>
<evidence type="ECO:0000256" key="17">
    <source>
        <dbReference type="SAM" id="Phobius"/>
    </source>
</evidence>
<keyword evidence="6" id="KW-0378">Hydrolase</keyword>
<dbReference type="CDD" id="cd18788">
    <property type="entry name" value="SF2_C_XPD"/>
    <property type="match status" value="1"/>
</dbReference>
<keyword evidence="3" id="KW-0479">Metal-binding</keyword>
<dbReference type="GO" id="GO:0090657">
    <property type="term" value="P:telomeric loop disassembly"/>
    <property type="evidence" value="ECO:0007669"/>
    <property type="project" value="TreeGrafter"/>
</dbReference>
<dbReference type="Pfam" id="PF13307">
    <property type="entry name" value="Helicase_C_2"/>
    <property type="match status" value="1"/>
</dbReference>
<evidence type="ECO:0000256" key="8">
    <source>
        <dbReference type="ARBA" id="ARBA00022840"/>
    </source>
</evidence>
<keyword evidence="17" id="KW-0472">Membrane</keyword>
<dbReference type="PANTHER" id="PTHR11472">
    <property type="entry name" value="DNA REPAIR DEAD HELICASE RAD3/XP-D SUBFAMILY MEMBER"/>
    <property type="match status" value="1"/>
</dbReference>
<dbReference type="GO" id="GO:0070182">
    <property type="term" value="F:DNA polymerase binding"/>
    <property type="evidence" value="ECO:0007669"/>
    <property type="project" value="TreeGrafter"/>
</dbReference>
<keyword evidence="11" id="KW-0238">DNA-binding</keyword>
<dbReference type="GO" id="GO:0051539">
    <property type="term" value="F:4 iron, 4 sulfur cluster binding"/>
    <property type="evidence" value="ECO:0007669"/>
    <property type="project" value="UniProtKB-KW"/>
</dbReference>
<keyword evidence="9" id="KW-0408">Iron</keyword>
<dbReference type="Gene3D" id="3.40.50.300">
    <property type="entry name" value="P-loop containing nucleotide triphosphate hydrolases"/>
    <property type="match status" value="1"/>
</dbReference>
<comment type="subcellular location">
    <subcellularLocation>
        <location evidence="1">Nucleus</location>
    </subcellularLocation>
</comment>
<keyword evidence="2" id="KW-0004">4Fe-4S</keyword>
<dbReference type="GO" id="GO:0016818">
    <property type="term" value="F:hydrolase activity, acting on acid anhydrides, in phosphorus-containing anhydrides"/>
    <property type="evidence" value="ECO:0007669"/>
    <property type="project" value="InterPro"/>
</dbReference>
<dbReference type="PANTHER" id="PTHR11472:SF34">
    <property type="entry name" value="REGULATOR OF TELOMERE ELONGATION HELICASE 1"/>
    <property type="match status" value="1"/>
</dbReference>
<evidence type="ECO:0000256" key="10">
    <source>
        <dbReference type="ARBA" id="ARBA00023014"/>
    </source>
</evidence>
<keyword evidence="4" id="KW-0547">Nucleotide-binding</keyword>
<evidence type="ECO:0000256" key="13">
    <source>
        <dbReference type="ARBA" id="ARBA00023235"/>
    </source>
</evidence>
<dbReference type="GO" id="GO:0005634">
    <property type="term" value="C:nucleus"/>
    <property type="evidence" value="ECO:0007669"/>
    <property type="project" value="UniProtKB-SubCell"/>
</dbReference>
<dbReference type="FunFam" id="3.40.50.300:FF:000431">
    <property type="entry name" value="Regulator of telomere elongation helicase 1"/>
    <property type="match status" value="1"/>
</dbReference>
<dbReference type="NCBIfam" id="TIGR00604">
    <property type="entry name" value="rad3"/>
    <property type="match status" value="1"/>
</dbReference>
<dbReference type="GO" id="GO:1904430">
    <property type="term" value="P:negative regulation of t-circle formation"/>
    <property type="evidence" value="ECO:0007669"/>
    <property type="project" value="TreeGrafter"/>
</dbReference>
<evidence type="ECO:0000256" key="14">
    <source>
        <dbReference type="ARBA" id="ARBA00023242"/>
    </source>
</evidence>
<keyword evidence="17" id="KW-0812">Transmembrane</keyword>
<dbReference type="InterPro" id="IPR045028">
    <property type="entry name" value="DinG/Rad3-like"/>
</dbReference>
<keyword evidence="7" id="KW-0347">Helicase</keyword>
<evidence type="ECO:0000256" key="16">
    <source>
        <dbReference type="ARBA" id="ARBA00073810"/>
    </source>
</evidence>
<keyword evidence="8" id="KW-0067">ATP-binding</keyword>
<dbReference type="GO" id="GO:0003678">
    <property type="term" value="F:DNA helicase activity"/>
    <property type="evidence" value="ECO:0007669"/>
    <property type="project" value="InterPro"/>
</dbReference>
<evidence type="ECO:0000313" key="19">
    <source>
        <dbReference type="EnsemblMetazoa" id="MESCA006579-PA"/>
    </source>
</evidence>
<dbReference type="InterPro" id="IPR006555">
    <property type="entry name" value="ATP-dep_Helicase_C"/>
</dbReference>
<keyword evidence="14" id="KW-0539">Nucleus</keyword>
<evidence type="ECO:0000256" key="9">
    <source>
        <dbReference type="ARBA" id="ARBA00023004"/>
    </source>
</evidence>
<reference evidence="20" key="1">
    <citation type="submission" date="2013-02" db="EMBL/GenBank/DDBJ databases">
        <authorList>
            <person name="Hughes D."/>
        </authorList>
    </citation>
    <scope>NUCLEOTIDE SEQUENCE</scope>
    <source>
        <strain>Durham</strain>
        <strain evidence="20">NC isolate 2 -- Noor lab</strain>
    </source>
</reference>
<evidence type="ECO:0000313" key="20">
    <source>
        <dbReference type="Proteomes" id="UP000015102"/>
    </source>
</evidence>
<evidence type="ECO:0000256" key="3">
    <source>
        <dbReference type="ARBA" id="ARBA00022723"/>
    </source>
</evidence>
<protein>
    <recommendedName>
        <fullName evidence="16">Regulator of telomere elongation helicase 1 homolog</fullName>
    </recommendedName>
</protein>
<feature type="domain" description="ATP-dependent helicase C-terminal" evidence="18">
    <location>
        <begin position="100"/>
        <end position="247"/>
    </location>
</feature>
<evidence type="ECO:0000259" key="18">
    <source>
        <dbReference type="SMART" id="SM00491"/>
    </source>
</evidence>
<evidence type="ECO:0000256" key="2">
    <source>
        <dbReference type="ARBA" id="ARBA00022485"/>
    </source>
</evidence>
<accession>T1GSC6</accession>
<evidence type="ECO:0000256" key="11">
    <source>
        <dbReference type="ARBA" id="ARBA00023125"/>
    </source>
</evidence>
<dbReference type="GO" id="GO:0046872">
    <property type="term" value="F:metal ion binding"/>
    <property type="evidence" value="ECO:0007669"/>
    <property type="project" value="UniProtKB-KW"/>
</dbReference>
<dbReference type="AlphaFoldDB" id="T1GSC6"/>
<dbReference type="OMA" id="TEYANCI"/>
<evidence type="ECO:0000256" key="7">
    <source>
        <dbReference type="ARBA" id="ARBA00022806"/>
    </source>
</evidence>
<dbReference type="GO" id="GO:0045910">
    <property type="term" value="P:negative regulation of DNA recombination"/>
    <property type="evidence" value="ECO:0007669"/>
    <property type="project" value="TreeGrafter"/>
</dbReference>
<keyword evidence="5" id="KW-0227">DNA damage</keyword>